<dbReference type="RefSeq" id="WP_309987955.1">
    <property type="nucleotide sequence ID" value="NZ_JAVDTI010000005.1"/>
</dbReference>
<evidence type="ECO:0000259" key="1">
    <source>
        <dbReference type="Pfam" id="PF18476"/>
    </source>
</evidence>
<keyword evidence="3" id="KW-1185">Reference proteome</keyword>
<organism evidence="2 3">
    <name type="scientific">Dyadobacter fermentans</name>
    <dbReference type="NCBI Taxonomy" id="94254"/>
    <lineage>
        <taxon>Bacteria</taxon>
        <taxon>Pseudomonadati</taxon>
        <taxon>Bacteroidota</taxon>
        <taxon>Cytophagia</taxon>
        <taxon>Cytophagales</taxon>
        <taxon>Spirosomataceae</taxon>
        <taxon>Dyadobacter</taxon>
    </lineage>
</organism>
<sequence length="421" mass="48880">MKSIFPEQFPITEDEARDLWGKAIFAVDTNILIHLYRYSDAAKDELLDALQAYKDRLWVPNWVAKEFIDQRLDRISDHIRAYTKADKDLKDILQSFKNDRHPFLPEDLQSEFDEIVGRVTSTLTQSSKEHEAKLMNDEILDRINDLVGDSVGSEYDQETLDKIAIEGEERFKNKIPPGYKDKGKNDPTKPLEKYGDLIIWKQLIDKAKETTTPIIFICDDKKEDWILEKHGNKIGPLPALRKEFTDLTKQQFHLYNADRFVHYHNTLTGKPVNEEIQAEFRKVQEETNIDSKDKFTFLRTWLYSSRGEKDPIIEIVGNDDTDDYVWEFFAGGSTPLLESHSSFPNRDACEANLRFVQDIATSPENIRIIQMGSGYELSVFHQHYGPICQSLREFSTKEEAFESKLIIADKFKTAAIAYRHL</sequence>
<reference evidence="2 3" key="1">
    <citation type="submission" date="2023-07" db="EMBL/GenBank/DDBJ databases">
        <title>Sorghum-associated microbial communities from plants grown in Nebraska, USA.</title>
        <authorList>
            <person name="Schachtman D."/>
        </authorList>
    </citation>
    <scope>NUCLEOTIDE SEQUENCE [LARGE SCALE GENOMIC DNA]</scope>
    <source>
        <strain evidence="2 3">BE57</strain>
    </source>
</reference>
<dbReference type="Pfam" id="PF18476">
    <property type="entry name" value="PIN_8"/>
    <property type="match status" value="1"/>
</dbReference>
<accession>A0ABU1R4J7</accession>
<comment type="caution">
    <text evidence="2">The sequence shown here is derived from an EMBL/GenBank/DDBJ whole genome shotgun (WGS) entry which is preliminary data.</text>
</comment>
<name>A0ABU1R4J7_9BACT</name>
<proteinExistence type="predicted"/>
<feature type="domain" description="PIN like" evidence="1">
    <location>
        <begin position="24"/>
        <end position="240"/>
    </location>
</feature>
<evidence type="ECO:0000313" key="3">
    <source>
        <dbReference type="Proteomes" id="UP001264980"/>
    </source>
</evidence>
<evidence type="ECO:0000313" key="2">
    <source>
        <dbReference type="EMBL" id="MDR6807505.1"/>
    </source>
</evidence>
<gene>
    <name evidence="2" type="ORF">J2W84_004559</name>
</gene>
<dbReference type="InterPro" id="IPR041578">
    <property type="entry name" value="PIN_8"/>
</dbReference>
<protein>
    <submittedName>
        <fullName evidence="2">Nucleic acid-binding protein</fullName>
    </submittedName>
</protein>
<dbReference type="Proteomes" id="UP001264980">
    <property type="component" value="Unassembled WGS sequence"/>
</dbReference>
<dbReference type="EMBL" id="JAVDTI010000005">
    <property type="protein sequence ID" value="MDR6807505.1"/>
    <property type="molecule type" value="Genomic_DNA"/>
</dbReference>